<sequence length="52" mass="6241">MQLKSNNTAHALLLKHFKIQWTNWSISKLRNSKDLNRHAVMCRISYMHAEKF</sequence>
<organism evidence="1">
    <name type="scientific">Arundo donax</name>
    <name type="common">Giant reed</name>
    <name type="synonym">Donax arundinaceus</name>
    <dbReference type="NCBI Taxonomy" id="35708"/>
    <lineage>
        <taxon>Eukaryota</taxon>
        <taxon>Viridiplantae</taxon>
        <taxon>Streptophyta</taxon>
        <taxon>Embryophyta</taxon>
        <taxon>Tracheophyta</taxon>
        <taxon>Spermatophyta</taxon>
        <taxon>Magnoliopsida</taxon>
        <taxon>Liliopsida</taxon>
        <taxon>Poales</taxon>
        <taxon>Poaceae</taxon>
        <taxon>PACMAD clade</taxon>
        <taxon>Arundinoideae</taxon>
        <taxon>Arundineae</taxon>
        <taxon>Arundo</taxon>
    </lineage>
</organism>
<protein>
    <submittedName>
        <fullName evidence="1">Uncharacterized protein</fullName>
    </submittedName>
</protein>
<proteinExistence type="predicted"/>
<name>A0A0A9AF84_ARUDO</name>
<accession>A0A0A9AF84</accession>
<reference evidence="1" key="1">
    <citation type="submission" date="2014-09" db="EMBL/GenBank/DDBJ databases">
        <authorList>
            <person name="Magalhaes I.L.F."/>
            <person name="Oliveira U."/>
            <person name="Santos F.R."/>
            <person name="Vidigal T.H.D.A."/>
            <person name="Brescovit A.D."/>
            <person name="Santos A.J."/>
        </authorList>
    </citation>
    <scope>NUCLEOTIDE SEQUENCE</scope>
    <source>
        <tissue evidence="1">Shoot tissue taken approximately 20 cm above the soil surface</tissue>
    </source>
</reference>
<reference evidence="1" key="2">
    <citation type="journal article" date="2015" name="Data Brief">
        <title>Shoot transcriptome of the giant reed, Arundo donax.</title>
        <authorList>
            <person name="Barrero R.A."/>
            <person name="Guerrero F.D."/>
            <person name="Moolhuijzen P."/>
            <person name="Goolsby J.A."/>
            <person name="Tidwell J."/>
            <person name="Bellgard S.E."/>
            <person name="Bellgard M.I."/>
        </authorList>
    </citation>
    <scope>NUCLEOTIDE SEQUENCE</scope>
    <source>
        <tissue evidence="1">Shoot tissue taken approximately 20 cm above the soil surface</tissue>
    </source>
</reference>
<dbReference type="AlphaFoldDB" id="A0A0A9AF84"/>
<dbReference type="EMBL" id="GBRH01249337">
    <property type="protein sequence ID" value="JAD48558.1"/>
    <property type="molecule type" value="Transcribed_RNA"/>
</dbReference>
<evidence type="ECO:0000313" key="1">
    <source>
        <dbReference type="EMBL" id="JAD48558.1"/>
    </source>
</evidence>